<feature type="transmembrane region" description="Helical" evidence="1">
    <location>
        <begin position="287"/>
        <end position="307"/>
    </location>
</feature>
<keyword evidence="1" id="KW-0812">Transmembrane</keyword>
<feature type="transmembrane region" description="Helical" evidence="1">
    <location>
        <begin position="137"/>
        <end position="159"/>
    </location>
</feature>
<dbReference type="Proteomes" id="UP000579647">
    <property type="component" value="Unassembled WGS sequence"/>
</dbReference>
<dbReference type="EMBL" id="JACHDO010000001">
    <property type="protein sequence ID" value="MBB5492706.1"/>
    <property type="molecule type" value="Genomic_DNA"/>
</dbReference>
<accession>A0A840WLX1</accession>
<keyword evidence="1" id="KW-1133">Transmembrane helix</keyword>
<keyword evidence="3" id="KW-1185">Reference proteome</keyword>
<evidence type="ECO:0008006" key="4">
    <source>
        <dbReference type="Google" id="ProtNLM"/>
    </source>
</evidence>
<name>A0A840WLX1_9ACTN</name>
<feature type="transmembrane region" description="Helical" evidence="1">
    <location>
        <begin position="165"/>
        <end position="189"/>
    </location>
</feature>
<organism evidence="2 3">
    <name type="scientific">Nocardiopsis metallicus</name>
    <dbReference type="NCBI Taxonomy" id="179819"/>
    <lineage>
        <taxon>Bacteria</taxon>
        <taxon>Bacillati</taxon>
        <taxon>Actinomycetota</taxon>
        <taxon>Actinomycetes</taxon>
        <taxon>Streptosporangiales</taxon>
        <taxon>Nocardiopsidaceae</taxon>
        <taxon>Nocardiopsis</taxon>
    </lineage>
</organism>
<feature type="transmembrane region" description="Helical" evidence="1">
    <location>
        <begin position="6"/>
        <end position="24"/>
    </location>
</feature>
<gene>
    <name evidence="2" type="ORF">HNR07_003843</name>
</gene>
<evidence type="ECO:0000256" key="1">
    <source>
        <dbReference type="SAM" id="Phobius"/>
    </source>
</evidence>
<evidence type="ECO:0000313" key="3">
    <source>
        <dbReference type="Proteomes" id="UP000579647"/>
    </source>
</evidence>
<dbReference type="RefSeq" id="WP_184366103.1">
    <property type="nucleotide sequence ID" value="NZ_BAAAKM010000019.1"/>
</dbReference>
<comment type="caution">
    <text evidence="2">The sequence shown here is derived from an EMBL/GenBank/DDBJ whole genome shotgun (WGS) entry which is preliminary data.</text>
</comment>
<evidence type="ECO:0000313" key="2">
    <source>
        <dbReference type="EMBL" id="MBB5492706.1"/>
    </source>
</evidence>
<reference evidence="2 3" key="1">
    <citation type="submission" date="2020-08" db="EMBL/GenBank/DDBJ databases">
        <title>Sequencing the genomes of 1000 actinobacteria strains.</title>
        <authorList>
            <person name="Klenk H.-P."/>
        </authorList>
    </citation>
    <scope>NUCLEOTIDE SEQUENCE [LARGE SCALE GENOMIC DNA]</scope>
    <source>
        <strain evidence="2 3">DSM 44598</strain>
    </source>
</reference>
<sequence>MNTDALAPLVPLLVVTGYLLYTGARKTLLALSRRRRELGLARSGVRTHGVVRAVHPLGRPSGRQAVTVQLHDVGRGSWEAVDESGTGGYLLREGTPVTALYDPADPSNVRVERAAFPDRSRGDYPLYRDGVPGPPSLTAALSPLAASLVILVIAVLVAANRADTALGLIPPLFVVLGLGVLASAAHRLLTDTSTRPDLRASTTGTVTDCWTETKRGRRRNRGWTTIRVHPFTVYFQAADGREVHVRHSVASGRFVPVPQQELRVDYDPAHPPHYALADHPNAGRIPVVVPFVVGGVFVLVGSVLAFIL</sequence>
<protein>
    <recommendedName>
        <fullName evidence="4">DUF3592 domain-containing protein</fullName>
    </recommendedName>
</protein>
<proteinExistence type="predicted"/>
<keyword evidence="1" id="KW-0472">Membrane</keyword>
<dbReference type="AlphaFoldDB" id="A0A840WLX1"/>